<proteinExistence type="predicted"/>
<feature type="signal peptide" evidence="1">
    <location>
        <begin position="1"/>
        <end position="26"/>
    </location>
</feature>
<dbReference type="Proteomes" id="UP001054945">
    <property type="component" value="Unassembled WGS sequence"/>
</dbReference>
<comment type="caution">
    <text evidence="2">The sequence shown here is derived from an EMBL/GenBank/DDBJ whole genome shotgun (WGS) entry which is preliminary data.</text>
</comment>
<accession>A0AAV4RB87</accession>
<evidence type="ECO:0008006" key="4">
    <source>
        <dbReference type="Google" id="ProtNLM"/>
    </source>
</evidence>
<protein>
    <recommendedName>
        <fullName evidence="4">Secreted protein</fullName>
    </recommendedName>
</protein>
<evidence type="ECO:0000313" key="2">
    <source>
        <dbReference type="EMBL" id="GIY17367.1"/>
    </source>
</evidence>
<dbReference type="AlphaFoldDB" id="A0AAV4RB87"/>
<organism evidence="2 3">
    <name type="scientific">Caerostris extrusa</name>
    <name type="common">Bark spider</name>
    <name type="synonym">Caerostris bankana</name>
    <dbReference type="NCBI Taxonomy" id="172846"/>
    <lineage>
        <taxon>Eukaryota</taxon>
        <taxon>Metazoa</taxon>
        <taxon>Ecdysozoa</taxon>
        <taxon>Arthropoda</taxon>
        <taxon>Chelicerata</taxon>
        <taxon>Arachnida</taxon>
        <taxon>Araneae</taxon>
        <taxon>Araneomorphae</taxon>
        <taxon>Entelegynae</taxon>
        <taxon>Araneoidea</taxon>
        <taxon>Araneidae</taxon>
        <taxon>Caerostris</taxon>
    </lineage>
</organism>
<keyword evidence="1" id="KW-0732">Signal</keyword>
<dbReference type="EMBL" id="BPLR01007506">
    <property type="protein sequence ID" value="GIY17367.1"/>
    <property type="molecule type" value="Genomic_DNA"/>
</dbReference>
<evidence type="ECO:0000313" key="3">
    <source>
        <dbReference type="Proteomes" id="UP001054945"/>
    </source>
</evidence>
<keyword evidence="3" id="KW-1185">Reference proteome</keyword>
<reference evidence="2 3" key="1">
    <citation type="submission" date="2021-06" db="EMBL/GenBank/DDBJ databases">
        <title>Caerostris extrusa draft genome.</title>
        <authorList>
            <person name="Kono N."/>
            <person name="Arakawa K."/>
        </authorList>
    </citation>
    <scope>NUCLEOTIDE SEQUENCE [LARGE SCALE GENOMIC DNA]</scope>
</reference>
<gene>
    <name evidence="2" type="ORF">CEXT_449701</name>
</gene>
<evidence type="ECO:0000256" key="1">
    <source>
        <dbReference type="SAM" id="SignalP"/>
    </source>
</evidence>
<feature type="chain" id="PRO_5043596025" description="Secreted protein" evidence="1">
    <location>
        <begin position="27"/>
        <end position="128"/>
    </location>
</feature>
<name>A0AAV4RB87_CAEEX</name>
<sequence length="128" mass="14042">MLVLSFLDVSSMLTFLIPMALLPGRSEPGRRSTLYFRTISRLAGVTTRDGALPSWPLLANPLLESGEKPFIVIRLSSRVCSGIREGSLRRSGNWIAHVQRLSSLYVSSVFNLCVLYVSVLNSYGPIAG</sequence>